<feature type="domain" description="Ubiquitin-like protease family profile" evidence="6">
    <location>
        <begin position="45"/>
        <end position="238"/>
    </location>
</feature>
<evidence type="ECO:0000259" key="6">
    <source>
        <dbReference type="PROSITE" id="PS50600"/>
    </source>
</evidence>
<dbReference type="EMBL" id="PDLN01000007">
    <property type="protein sequence ID" value="RDW80395.1"/>
    <property type="molecule type" value="Genomic_DNA"/>
</dbReference>
<dbReference type="PROSITE" id="PS50600">
    <property type="entry name" value="ULP_PROTEASE"/>
    <property type="match status" value="1"/>
</dbReference>
<gene>
    <name evidence="7" type="ORF">BP5796_05093</name>
</gene>
<dbReference type="PANTHER" id="PTHR12606">
    <property type="entry name" value="SENTRIN/SUMO-SPECIFIC PROTEASE"/>
    <property type="match status" value="1"/>
</dbReference>
<evidence type="ECO:0000256" key="2">
    <source>
        <dbReference type="ARBA" id="ARBA00022670"/>
    </source>
</evidence>
<evidence type="ECO:0000256" key="4">
    <source>
        <dbReference type="ARBA" id="ARBA00022807"/>
    </source>
</evidence>
<protein>
    <recommendedName>
        <fullName evidence="6">Ubiquitin-like protease family profile domain-containing protein</fullName>
    </recommendedName>
</protein>
<feature type="compositionally biased region" description="Basic and acidic residues" evidence="5">
    <location>
        <begin position="455"/>
        <end position="464"/>
    </location>
</feature>
<dbReference type="InterPro" id="IPR003653">
    <property type="entry name" value="Peptidase_C48_C"/>
</dbReference>
<feature type="region of interest" description="Disordered" evidence="5">
    <location>
        <begin position="560"/>
        <end position="587"/>
    </location>
</feature>
<dbReference type="AlphaFoldDB" id="A0A3D8S287"/>
<evidence type="ECO:0000256" key="1">
    <source>
        <dbReference type="ARBA" id="ARBA00005234"/>
    </source>
</evidence>
<name>A0A3D8S287_9HELO</name>
<dbReference type="GO" id="GO:0005634">
    <property type="term" value="C:nucleus"/>
    <property type="evidence" value="ECO:0007669"/>
    <property type="project" value="TreeGrafter"/>
</dbReference>
<evidence type="ECO:0000313" key="7">
    <source>
        <dbReference type="EMBL" id="RDW80395.1"/>
    </source>
</evidence>
<dbReference type="Proteomes" id="UP000256328">
    <property type="component" value="Unassembled WGS sequence"/>
</dbReference>
<dbReference type="PANTHER" id="PTHR12606:SF141">
    <property type="entry name" value="GH15225P-RELATED"/>
    <property type="match status" value="1"/>
</dbReference>
<reference evidence="7 8" key="1">
    <citation type="journal article" date="2018" name="IMA Fungus">
        <title>IMA Genome-F 9: Draft genome sequence of Annulohypoxylon stygium, Aspergillus mulundensis, Berkeleyomyces basicola (syn. Thielaviopsis basicola), Ceratocystis smalleyi, two Cercospora beticola strains, Coleophoma cylindrospora, Fusarium fracticaudum, Phialophora cf. hyalina, and Morchella septimelata.</title>
        <authorList>
            <person name="Wingfield B.D."/>
            <person name="Bills G.F."/>
            <person name="Dong Y."/>
            <person name="Huang W."/>
            <person name="Nel W.J."/>
            <person name="Swalarsk-Parry B.S."/>
            <person name="Vaghefi N."/>
            <person name="Wilken P.M."/>
            <person name="An Z."/>
            <person name="de Beer Z.W."/>
            <person name="De Vos L."/>
            <person name="Chen L."/>
            <person name="Duong T.A."/>
            <person name="Gao Y."/>
            <person name="Hammerbacher A."/>
            <person name="Kikkert J.R."/>
            <person name="Li Y."/>
            <person name="Li H."/>
            <person name="Li K."/>
            <person name="Li Q."/>
            <person name="Liu X."/>
            <person name="Ma X."/>
            <person name="Naidoo K."/>
            <person name="Pethybridge S.J."/>
            <person name="Sun J."/>
            <person name="Steenkamp E.T."/>
            <person name="van der Nest M.A."/>
            <person name="van Wyk S."/>
            <person name="Wingfield M.J."/>
            <person name="Xiong C."/>
            <person name="Yue Q."/>
            <person name="Zhang X."/>
        </authorList>
    </citation>
    <scope>NUCLEOTIDE SEQUENCE [LARGE SCALE GENOMIC DNA]</scope>
    <source>
        <strain evidence="7 8">BP5796</strain>
    </source>
</reference>
<feature type="compositionally biased region" description="Basic and acidic residues" evidence="5">
    <location>
        <begin position="490"/>
        <end position="500"/>
    </location>
</feature>
<dbReference type="Gene3D" id="3.40.395.10">
    <property type="entry name" value="Adenoviral Proteinase, Chain A"/>
    <property type="match status" value="1"/>
</dbReference>
<feature type="compositionally biased region" description="Polar residues" evidence="5">
    <location>
        <begin position="330"/>
        <end position="343"/>
    </location>
</feature>
<organism evidence="7 8">
    <name type="scientific">Coleophoma crateriformis</name>
    <dbReference type="NCBI Taxonomy" id="565419"/>
    <lineage>
        <taxon>Eukaryota</taxon>
        <taxon>Fungi</taxon>
        <taxon>Dikarya</taxon>
        <taxon>Ascomycota</taxon>
        <taxon>Pezizomycotina</taxon>
        <taxon>Leotiomycetes</taxon>
        <taxon>Helotiales</taxon>
        <taxon>Dermateaceae</taxon>
        <taxon>Coleophoma</taxon>
    </lineage>
</organism>
<dbReference type="InterPro" id="IPR038765">
    <property type="entry name" value="Papain-like_cys_pep_sf"/>
</dbReference>
<keyword evidence="4" id="KW-0788">Thiol protease</keyword>
<sequence length="587" mass="64794">MARTSRQAPDPGFKSVGKRAKIDLDSSYQSKLPKAEAYKPPYENGNLRRSDISILVKSDETPGSPNAPPKATKAWLNDEIILGYMNIVCFHANHEAGVAGWTKGGRPLRYVPMNSFFYETITRKSTTPEQIKRILGRKNLDGAKILDPEHIFIPINVNKTHWALAVISPELKMLSYLDSLDASKKSIQERLTPIMQVLRQTAGSTFKEKEWVIYNGNTPKQPNGYDCGVYTLMFVTCIAFGINWNSINLGDAAAKRLCIACELVNGGFTDPITPGFVNVMTLSERAERSRATGDLTVQLPKSAFTLYERTDYDRTRDKGTPFGTLFPTGSGPSNAGPSKQGSSEKAGKVQVIDLNDPEDEETKKPKRSAKKDDTKNKSTSSSTGLKPKRKRASNARRLNTGPPKQGSSAKVGKVQVIDLNDPEDEETKKPKRSAKKDDTKGKGASGTKGKTTKLNPEKPDEKSKQVKPGATPPATSSKAQAPASKQSKSPKREPYKVQKFDETQIATKDACLQFCRANKELCAGFSKHQKSSVSAFGRWIKKKFDTSELEKKAQMDLLAEEEQKQEIKKRKRDDGDEDGQPAKKAKS</sequence>
<comment type="caution">
    <text evidence="7">The sequence shown here is derived from an EMBL/GenBank/DDBJ whole genome shotgun (WGS) entry which is preliminary data.</text>
</comment>
<feature type="region of interest" description="Disordered" evidence="5">
    <location>
        <begin position="1"/>
        <end position="21"/>
    </location>
</feature>
<dbReference type="OrthoDB" id="3553916at2759"/>
<evidence type="ECO:0000313" key="8">
    <source>
        <dbReference type="Proteomes" id="UP000256328"/>
    </source>
</evidence>
<evidence type="ECO:0000256" key="5">
    <source>
        <dbReference type="SAM" id="MobiDB-lite"/>
    </source>
</evidence>
<dbReference type="GO" id="GO:0006508">
    <property type="term" value="P:proteolysis"/>
    <property type="evidence" value="ECO:0007669"/>
    <property type="project" value="UniProtKB-KW"/>
</dbReference>
<keyword evidence="2" id="KW-0645">Protease</keyword>
<keyword evidence="3" id="KW-0378">Hydrolase</keyword>
<comment type="similarity">
    <text evidence="1">Belongs to the peptidase C48 family.</text>
</comment>
<dbReference type="SUPFAM" id="SSF54001">
    <property type="entry name" value="Cysteine proteinases"/>
    <property type="match status" value="1"/>
</dbReference>
<dbReference type="Pfam" id="PF02902">
    <property type="entry name" value="Peptidase_C48"/>
    <property type="match status" value="1"/>
</dbReference>
<dbReference type="GO" id="GO:0016926">
    <property type="term" value="P:protein desumoylation"/>
    <property type="evidence" value="ECO:0007669"/>
    <property type="project" value="TreeGrafter"/>
</dbReference>
<dbReference type="GO" id="GO:0016929">
    <property type="term" value="F:deSUMOylase activity"/>
    <property type="evidence" value="ECO:0007669"/>
    <property type="project" value="TreeGrafter"/>
</dbReference>
<accession>A0A3D8S287</accession>
<feature type="region of interest" description="Disordered" evidence="5">
    <location>
        <begin position="315"/>
        <end position="500"/>
    </location>
</feature>
<feature type="compositionally biased region" description="Low complexity" evidence="5">
    <location>
        <begin position="472"/>
        <end position="487"/>
    </location>
</feature>
<keyword evidence="8" id="KW-1185">Reference proteome</keyword>
<proteinExistence type="inferred from homology"/>
<evidence type="ECO:0000256" key="3">
    <source>
        <dbReference type="ARBA" id="ARBA00022801"/>
    </source>
</evidence>